<dbReference type="Proteomes" id="UP000244334">
    <property type="component" value="Unassembled WGS sequence"/>
</dbReference>
<organism evidence="2 3">
    <name type="scientific">Candidatus Erwinia dacicola</name>
    <dbReference type="NCBI Taxonomy" id="252393"/>
    <lineage>
        <taxon>Bacteria</taxon>
        <taxon>Pseudomonadati</taxon>
        <taxon>Pseudomonadota</taxon>
        <taxon>Gammaproteobacteria</taxon>
        <taxon>Enterobacterales</taxon>
        <taxon>Erwiniaceae</taxon>
        <taxon>Erwinia</taxon>
    </lineage>
</organism>
<accession>A0A328TQ91</accession>
<sequence length="82" mass="9245">MFAFLVAVTFSFFANARYTFKGKVTSGRYMIYLAFMGAMAASVGQMSDTLELPSIVTLMTFSAVSLIMGFFYSKYIVFRVRK</sequence>
<protein>
    <recommendedName>
        <fullName evidence="4">GtrA-like family protein</fullName>
    </recommendedName>
</protein>
<proteinExistence type="predicted"/>
<evidence type="ECO:0000313" key="3">
    <source>
        <dbReference type="Proteomes" id="UP000244334"/>
    </source>
</evidence>
<name>A0A328TQ91_9GAMM</name>
<gene>
    <name evidence="2" type="ORF">ACZ87_00394</name>
</gene>
<reference evidence="2" key="1">
    <citation type="submission" date="2018-04" db="EMBL/GenBank/DDBJ databases">
        <title>Genomes of the Obligate Erwinia dacicola and Facultative Enterobacter sp. OLF Endosymbionts of the Olive Fruit fly, Bactrocera oleae.</title>
        <authorList>
            <person name="Estes A.M."/>
            <person name="Hearn D.J."/>
            <person name="Agarwal S."/>
            <person name="Pierson E.A."/>
            <person name="Dunning-Hotopp J.C."/>
        </authorList>
    </citation>
    <scope>NUCLEOTIDE SEQUENCE [LARGE SCALE GENOMIC DNA]</scope>
    <source>
        <strain evidence="2">Oroville</strain>
    </source>
</reference>
<keyword evidence="1" id="KW-0812">Transmembrane</keyword>
<feature type="transmembrane region" description="Helical" evidence="1">
    <location>
        <begin position="55"/>
        <end position="77"/>
    </location>
</feature>
<dbReference type="EMBL" id="LJAM02000013">
    <property type="protein sequence ID" value="RAP72779.1"/>
    <property type="molecule type" value="Genomic_DNA"/>
</dbReference>
<dbReference type="AlphaFoldDB" id="A0A328TQ91"/>
<comment type="caution">
    <text evidence="2">The sequence shown here is derived from an EMBL/GenBank/DDBJ whole genome shotgun (WGS) entry which is preliminary data.</text>
</comment>
<keyword evidence="1" id="KW-1133">Transmembrane helix</keyword>
<evidence type="ECO:0008006" key="4">
    <source>
        <dbReference type="Google" id="ProtNLM"/>
    </source>
</evidence>
<evidence type="ECO:0000313" key="2">
    <source>
        <dbReference type="EMBL" id="RAP72779.1"/>
    </source>
</evidence>
<evidence type="ECO:0000256" key="1">
    <source>
        <dbReference type="SAM" id="Phobius"/>
    </source>
</evidence>
<feature type="transmembrane region" description="Helical" evidence="1">
    <location>
        <begin position="26"/>
        <end position="43"/>
    </location>
</feature>
<keyword evidence="3" id="KW-1185">Reference proteome</keyword>
<keyword evidence="1" id="KW-0472">Membrane</keyword>